<dbReference type="InterPro" id="IPR052156">
    <property type="entry name" value="BCAA_Transport_ATP-bd_LivF"/>
</dbReference>
<feature type="compositionally biased region" description="Low complexity" evidence="6">
    <location>
        <begin position="254"/>
        <end position="265"/>
    </location>
</feature>
<dbReference type="AlphaFoldDB" id="A0A2R8BVP8"/>
<keyword evidence="9" id="KW-1185">Reference proteome</keyword>
<evidence type="ECO:0000259" key="7">
    <source>
        <dbReference type="PROSITE" id="PS50893"/>
    </source>
</evidence>
<dbReference type="InterPro" id="IPR003439">
    <property type="entry name" value="ABC_transporter-like_ATP-bd"/>
</dbReference>
<evidence type="ECO:0000256" key="3">
    <source>
        <dbReference type="ARBA" id="ARBA00022741"/>
    </source>
</evidence>
<dbReference type="Gene3D" id="3.40.50.300">
    <property type="entry name" value="P-loop containing nucleotide triphosphate hydrolases"/>
    <property type="match status" value="1"/>
</dbReference>
<dbReference type="PANTHER" id="PTHR43820:SF4">
    <property type="entry name" value="HIGH-AFFINITY BRANCHED-CHAIN AMINO ACID TRANSPORT ATP-BINDING PROTEIN LIVF"/>
    <property type="match status" value="1"/>
</dbReference>
<dbReference type="GO" id="GO:0015807">
    <property type="term" value="P:L-amino acid transport"/>
    <property type="evidence" value="ECO:0007669"/>
    <property type="project" value="TreeGrafter"/>
</dbReference>
<dbReference type="RefSeq" id="WP_108894021.1">
    <property type="nucleotide sequence ID" value="NZ_ONZF01000003.1"/>
</dbReference>
<dbReference type="GO" id="GO:0016887">
    <property type="term" value="F:ATP hydrolysis activity"/>
    <property type="evidence" value="ECO:0007669"/>
    <property type="project" value="InterPro"/>
</dbReference>
<dbReference type="SMART" id="SM00382">
    <property type="entry name" value="AAA"/>
    <property type="match status" value="1"/>
</dbReference>
<evidence type="ECO:0000313" key="8">
    <source>
        <dbReference type="EMBL" id="SPJ24200.1"/>
    </source>
</evidence>
<organism evidence="8 9">
    <name type="scientific">Palleronia abyssalis</name>
    <dbReference type="NCBI Taxonomy" id="1501240"/>
    <lineage>
        <taxon>Bacteria</taxon>
        <taxon>Pseudomonadati</taxon>
        <taxon>Pseudomonadota</taxon>
        <taxon>Alphaproteobacteria</taxon>
        <taxon>Rhodobacterales</taxon>
        <taxon>Roseobacteraceae</taxon>
        <taxon>Palleronia</taxon>
    </lineage>
</organism>
<evidence type="ECO:0000256" key="1">
    <source>
        <dbReference type="ARBA" id="ARBA00005417"/>
    </source>
</evidence>
<reference evidence="8 9" key="1">
    <citation type="submission" date="2018-03" db="EMBL/GenBank/DDBJ databases">
        <authorList>
            <person name="Keele B.F."/>
        </authorList>
    </citation>
    <scope>NUCLEOTIDE SEQUENCE [LARGE SCALE GENOMIC DNA]</scope>
    <source>
        <strain evidence="8 9">CECT 8504</strain>
    </source>
</reference>
<dbReference type="InterPro" id="IPR003593">
    <property type="entry name" value="AAA+_ATPase"/>
</dbReference>
<dbReference type="PANTHER" id="PTHR43820">
    <property type="entry name" value="HIGH-AFFINITY BRANCHED-CHAIN AMINO ACID TRANSPORT ATP-BINDING PROTEIN LIVF"/>
    <property type="match status" value="1"/>
</dbReference>
<dbReference type="PROSITE" id="PS00211">
    <property type="entry name" value="ABC_TRANSPORTER_1"/>
    <property type="match status" value="1"/>
</dbReference>
<dbReference type="GO" id="GO:0015658">
    <property type="term" value="F:branched-chain amino acid transmembrane transporter activity"/>
    <property type="evidence" value="ECO:0007669"/>
    <property type="project" value="TreeGrafter"/>
</dbReference>
<keyword evidence="3" id="KW-0547">Nucleotide-binding</keyword>
<feature type="domain" description="ABC transporter" evidence="7">
    <location>
        <begin position="2"/>
        <end position="235"/>
    </location>
</feature>
<gene>
    <name evidence="8" type="primary">livF_8</name>
    <name evidence="8" type="ORF">PAA8504_02028</name>
</gene>
<accession>A0A2R8BVP8</accession>
<dbReference type="Pfam" id="PF00005">
    <property type="entry name" value="ABC_tran"/>
    <property type="match status" value="1"/>
</dbReference>
<evidence type="ECO:0000256" key="5">
    <source>
        <dbReference type="ARBA" id="ARBA00022970"/>
    </source>
</evidence>
<name>A0A2R8BVP8_9RHOB</name>
<evidence type="ECO:0000256" key="4">
    <source>
        <dbReference type="ARBA" id="ARBA00022840"/>
    </source>
</evidence>
<feature type="compositionally biased region" description="Low complexity" evidence="6">
    <location>
        <begin position="302"/>
        <end position="311"/>
    </location>
</feature>
<dbReference type="Proteomes" id="UP000244912">
    <property type="component" value="Unassembled WGS sequence"/>
</dbReference>
<feature type="compositionally biased region" description="Pro residues" evidence="6">
    <location>
        <begin position="312"/>
        <end position="326"/>
    </location>
</feature>
<feature type="compositionally biased region" description="Polar residues" evidence="6">
    <location>
        <begin position="437"/>
        <end position="447"/>
    </location>
</feature>
<evidence type="ECO:0000256" key="6">
    <source>
        <dbReference type="SAM" id="MobiDB-lite"/>
    </source>
</evidence>
<keyword evidence="5" id="KW-0029">Amino-acid transport</keyword>
<dbReference type="SUPFAM" id="SSF52540">
    <property type="entry name" value="P-loop containing nucleoside triphosphate hydrolases"/>
    <property type="match status" value="1"/>
</dbReference>
<dbReference type="InterPro" id="IPR017871">
    <property type="entry name" value="ABC_transporter-like_CS"/>
</dbReference>
<protein>
    <submittedName>
        <fullName evidence="8">High-affinity branched-chain amino acid transport ATP-binding protein LivF</fullName>
    </submittedName>
</protein>
<dbReference type="InterPro" id="IPR027417">
    <property type="entry name" value="P-loop_NTPase"/>
</dbReference>
<comment type="similarity">
    <text evidence="1">Belongs to the ABC transporter superfamily.</text>
</comment>
<dbReference type="OrthoDB" id="9806149at2"/>
<evidence type="ECO:0000313" key="9">
    <source>
        <dbReference type="Proteomes" id="UP000244912"/>
    </source>
</evidence>
<feature type="compositionally biased region" description="Low complexity" evidence="6">
    <location>
        <begin position="392"/>
        <end position="403"/>
    </location>
</feature>
<dbReference type="PROSITE" id="PS50893">
    <property type="entry name" value="ABC_TRANSPORTER_2"/>
    <property type="match status" value="1"/>
</dbReference>
<keyword evidence="2" id="KW-0813">Transport</keyword>
<dbReference type="CDD" id="cd03224">
    <property type="entry name" value="ABC_TM1139_LivF_branched"/>
    <property type="match status" value="1"/>
</dbReference>
<sequence>MLEVAGLHVSYGKHRALEGAGLVVAKGEIVVILGANGAGKSTLLKAICGVCEGSVAGSVRVEGRDILGRPPHEIVDEGLALVPEGRGIFPDMTVAENLTLGAYSDRARDEAQASLERVFKLFPKLRERRRQVARTMSGGEQQMVAIGRAMMSNPAILALDEPSLGLSPILCKELFQTLGTVRDAGLGLLLVEQNARQSLAIADRGYLLENGEIVREATGAELLKDPAVQEAYLGGAAAKGGAKPVPHAPDKRPAAAGPAPGARPASVAQMPDTRPAHVPTPRGTGPSPSEIAAHAVRSAQGRATPRSAQSAPPRPAVKPAPDPTPTPAQSRPIPTPTPRTPSTGRARDVLGGVEIGDLVANATSRADRRGGGGTRPGPGVPRSMPDAQGPPARSTTQTATSARLPDVPMPDLGSSADRLRRILDEIEGAAKQAESWRPQSSTNPRGR</sequence>
<feature type="region of interest" description="Disordered" evidence="6">
    <location>
        <begin position="238"/>
        <end position="447"/>
    </location>
</feature>
<proteinExistence type="inferred from homology"/>
<dbReference type="EMBL" id="ONZF01000003">
    <property type="protein sequence ID" value="SPJ24200.1"/>
    <property type="molecule type" value="Genomic_DNA"/>
</dbReference>
<evidence type="ECO:0000256" key="2">
    <source>
        <dbReference type="ARBA" id="ARBA00022448"/>
    </source>
</evidence>
<keyword evidence="4 8" id="KW-0067">ATP-binding</keyword>
<dbReference type="GO" id="GO:0005524">
    <property type="term" value="F:ATP binding"/>
    <property type="evidence" value="ECO:0007669"/>
    <property type="project" value="UniProtKB-KW"/>
</dbReference>